<dbReference type="PANTHER" id="PTHR36206">
    <property type="entry name" value="ASPERCRYPTIN BIOSYNTHESIS CLUSTER-SPECIFIC TRANSCRIPTION REGULATOR ATNN-RELATED"/>
    <property type="match status" value="1"/>
</dbReference>
<dbReference type="SUPFAM" id="SSF57701">
    <property type="entry name" value="Zn2/Cys6 DNA-binding domain"/>
    <property type="match status" value="1"/>
</dbReference>
<dbReference type="PANTHER" id="PTHR36206:SF12">
    <property type="entry name" value="ASPERCRYPTIN BIOSYNTHESIS CLUSTER-SPECIFIC TRANSCRIPTION REGULATOR ATNN-RELATED"/>
    <property type="match status" value="1"/>
</dbReference>
<evidence type="ECO:0000256" key="4">
    <source>
        <dbReference type="ARBA" id="ARBA00023125"/>
    </source>
</evidence>
<dbReference type="InterPro" id="IPR001138">
    <property type="entry name" value="Zn2Cys6_DnaBD"/>
</dbReference>
<keyword evidence="10" id="KW-1185">Reference proteome</keyword>
<evidence type="ECO:0000256" key="2">
    <source>
        <dbReference type="ARBA" id="ARBA00022833"/>
    </source>
</evidence>
<evidence type="ECO:0000256" key="6">
    <source>
        <dbReference type="ARBA" id="ARBA00023242"/>
    </source>
</evidence>
<accession>A0A6A6X985</accession>
<feature type="region of interest" description="Disordered" evidence="7">
    <location>
        <begin position="57"/>
        <end position="80"/>
    </location>
</feature>
<dbReference type="Proteomes" id="UP000799757">
    <property type="component" value="Unassembled WGS sequence"/>
</dbReference>
<keyword evidence="3" id="KW-0805">Transcription regulation</keyword>
<evidence type="ECO:0000313" key="9">
    <source>
        <dbReference type="EMBL" id="KAF2792969.1"/>
    </source>
</evidence>
<dbReference type="Pfam" id="PF00172">
    <property type="entry name" value="Zn_clus"/>
    <property type="match status" value="1"/>
</dbReference>
<evidence type="ECO:0000256" key="5">
    <source>
        <dbReference type="ARBA" id="ARBA00023163"/>
    </source>
</evidence>
<evidence type="ECO:0000256" key="7">
    <source>
        <dbReference type="SAM" id="MobiDB-lite"/>
    </source>
</evidence>
<reference evidence="9" key="1">
    <citation type="journal article" date="2020" name="Stud. Mycol.">
        <title>101 Dothideomycetes genomes: a test case for predicting lifestyles and emergence of pathogens.</title>
        <authorList>
            <person name="Haridas S."/>
            <person name="Albert R."/>
            <person name="Binder M."/>
            <person name="Bloem J."/>
            <person name="Labutti K."/>
            <person name="Salamov A."/>
            <person name="Andreopoulos B."/>
            <person name="Baker S."/>
            <person name="Barry K."/>
            <person name="Bills G."/>
            <person name="Bluhm B."/>
            <person name="Cannon C."/>
            <person name="Castanera R."/>
            <person name="Culley D."/>
            <person name="Daum C."/>
            <person name="Ezra D."/>
            <person name="Gonzalez J."/>
            <person name="Henrissat B."/>
            <person name="Kuo A."/>
            <person name="Liang C."/>
            <person name="Lipzen A."/>
            <person name="Lutzoni F."/>
            <person name="Magnuson J."/>
            <person name="Mondo S."/>
            <person name="Nolan M."/>
            <person name="Ohm R."/>
            <person name="Pangilinan J."/>
            <person name="Park H.-J."/>
            <person name="Ramirez L."/>
            <person name="Alfaro M."/>
            <person name="Sun H."/>
            <person name="Tritt A."/>
            <person name="Yoshinaga Y."/>
            <person name="Zwiers L.-H."/>
            <person name="Turgeon B."/>
            <person name="Goodwin S."/>
            <person name="Spatafora J."/>
            <person name="Crous P."/>
            <person name="Grigoriev I."/>
        </authorList>
    </citation>
    <scope>NUCLEOTIDE SEQUENCE</scope>
    <source>
        <strain evidence="9">CBS 109.77</strain>
    </source>
</reference>
<dbReference type="CDD" id="cd00067">
    <property type="entry name" value="GAL4"/>
    <property type="match status" value="1"/>
</dbReference>
<feature type="region of interest" description="Disordered" evidence="7">
    <location>
        <begin position="1"/>
        <end position="21"/>
    </location>
</feature>
<dbReference type="PROSITE" id="PS50048">
    <property type="entry name" value="ZN2_CY6_FUNGAL_2"/>
    <property type="match status" value="1"/>
</dbReference>
<sequence>MVQNANPSALTVGKKGQQRKKAWKPKAKTGCITCRIRRVKCDEAKPNCARCTSTGRKCDGYTSPAQSPPSYEIVSSPRRSPLSSAMSSLHLESTEENEAFHFFQCRSASELAGFFDSRFWQFEIPQASHFLPGIRHAVIALASMHRKLIAGRAPVVPDDVSDKQLRFALQQTNRAIQEIVKSPGQKTIVDKLNMMTTCVLFHCLACIQGHQTMAFEHLRGGLKMLREVDEAIENGTEDPNGHPVSLDNLRAMLVNMDVQARGIMCNEMLELWEPQPKRNVAVHNTPLRTFVQARFCFESTFNELITFVQELDVRPPSTEEGVQALFQEYKRIQQQFDAGSRRLDEFLSQLSSPLSEADKNSVIGIRLIHDQVNIFLRVFKEFDNEAGIGEIDWAIEDEDMEVILDLACQLLKAPADITLPPGAVPEDYYTSSTDTSQLSGTHIPMFSSPVFSSCSGLLSALWVVTSRSRNPVLRRKTIALFMSYPRREGVWDSIMAGRIAWEQMRFEEEALENAFRADAGQPAIIEQKGPIKLDWNRVRDIVIKYPRLRAAEVEFRSVQQFARGERGVVRQMAW</sequence>
<dbReference type="GO" id="GO:0008270">
    <property type="term" value="F:zinc ion binding"/>
    <property type="evidence" value="ECO:0007669"/>
    <property type="project" value="InterPro"/>
</dbReference>
<feature type="domain" description="Zn(2)-C6 fungal-type" evidence="8">
    <location>
        <begin position="30"/>
        <end position="58"/>
    </location>
</feature>
<keyword evidence="6" id="KW-0539">Nucleus</keyword>
<dbReference type="AlphaFoldDB" id="A0A6A6X985"/>
<evidence type="ECO:0000313" key="10">
    <source>
        <dbReference type="Proteomes" id="UP000799757"/>
    </source>
</evidence>
<keyword evidence="4" id="KW-0238">DNA-binding</keyword>
<dbReference type="InterPro" id="IPR052360">
    <property type="entry name" value="Transcr_Regulatory_Proteins"/>
</dbReference>
<dbReference type="PROSITE" id="PS00463">
    <property type="entry name" value="ZN2_CY6_FUNGAL_1"/>
    <property type="match status" value="1"/>
</dbReference>
<dbReference type="SMART" id="SM00066">
    <property type="entry name" value="GAL4"/>
    <property type="match status" value="1"/>
</dbReference>
<evidence type="ECO:0000256" key="3">
    <source>
        <dbReference type="ARBA" id="ARBA00023015"/>
    </source>
</evidence>
<proteinExistence type="predicted"/>
<organism evidence="9 10">
    <name type="scientific">Melanomma pulvis-pyrius CBS 109.77</name>
    <dbReference type="NCBI Taxonomy" id="1314802"/>
    <lineage>
        <taxon>Eukaryota</taxon>
        <taxon>Fungi</taxon>
        <taxon>Dikarya</taxon>
        <taxon>Ascomycota</taxon>
        <taxon>Pezizomycotina</taxon>
        <taxon>Dothideomycetes</taxon>
        <taxon>Pleosporomycetidae</taxon>
        <taxon>Pleosporales</taxon>
        <taxon>Melanommataceae</taxon>
        <taxon>Melanomma</taxon>
    </lineage>
</organism>
<evidence type="ECO:0000259" key="8">
    <source>
        <dbReference type="PROSITE" id="PS50048"/>
    </source>
</evidence>
<dbReference type="EMBL" id="MU001947">
    <property type="protein sequence ID" value="KAF2792969.1"/>
    <property type="molecule type" value="Genomic_DNA"/>
</dbReference>
<dbReference type="Gene3D" id="4.10.240.10">
    <property type="entry name" value="Zn(2)-C6 fungal-type DNA-binding domain"/>
    <property type="match status" value="1"/>
</dbReference>
<dbReference type="InterPro" id="IPR036864">
    <property type="entry name" value="Zn2-C6_fun-type_DNA-bd_sf"/>
</dbReference>
<dbReference type="GO" id="GO:0000981">
    <property type="term" value="F:DNA-binding transcription factor activity, RNA polymerase II-specific"/>
    <property type="evidence" value="ECO:0007669"/>
    <property type="project" value="InterPro"/>
</dbReference>
<evidence type="ECO:0000256" key="1">
    <source>
        <dbReference type="ARBA" id="ARBA00022723"/>
    </source>
</evidence>
<dbReference type="GO" id="GO:0003677">
    <property type="term" value="F:DNA binding"/>
    <property type="evidence" value="ECO:0007669"/>
    <property type="project" value="UniProtKB-KW"/>
</dbReference>
<keyword evidence="1" id="KW-0479">Metal-binding</keyword>
<keyword evidence="2" id="KW-0862">Zinc</keyword>
<keyword evidence="5" id="KW-0804">Transcription</keyword>
<gene>
    <name evidence="9" type="ORF">K505DRAFT_325778</name>
</gene>
<protein>
    <recommendedName>
        <fullName evidence="8">Zn(2)-C6 fungal-type domain-containing protein</fullName>
    </recommendedName>
</protein>
<dbReference type="OrthoDB" id="3598904at2759"/>
<name>A0A6A6X985_9PLEO</name>